<name>A0A238L1G0_9RHOB</name>
<accession>A0A238L1G0</accession>
<protein>
    <recommendedName>
        <fullName evidence="4">Lipoprotein</fullName>
    </recommendedName>
</protein>
<reference evidence="2 3" key="1">
    <citation type="submission" date="2017-05" db="EMBL/GenBank/DDBJ databases">
        <authorList>
            <person name="Song R."/>
            <person name="Chenine A.L."/>
            <person name="Ruprecht R.M."/>
        </authorList>
    </citation>
    <scope>NUCLEOTIDE SEQUENCE [LARGE SCALE GENOMIC DNA]</scope>
    <source>
        <strain evidence="2 3">CECT 8663</strain>
    </source>
</reference>
<keyword evidence="3" id="KW-1185">Reference proteome</keyword>
<dbReference type="EMBL" id="FXYH01000019">
    <property type="protein sequence ID" value="SMX48925.1"/>
    <property type="molecule type" value="Genomic_DNA"/>
</dbReference>
<evidence type="ECO:0008006" key="4">
    <source>
        <dbReference type="Google" id="ProtNLM"/>
    </source>
</evidence>
<evidence type="ECO:0000256" key="1">
    <source>
        <dbReference type="SAM" id="SignalP"/>
    </source>
</evidence>
<feature type="chain" id="PRO_5012737451" description="Lipoprotein" evidence="1">
    <location>
        <begin position="18"/>
        <end position="207"/>
    </location>
</feature>
<evidence type="ECO:0000313" key="2">
    <source>
        <dbReference type="EMBL" id="SMX48925.1"/>
    </source>
</evidence>
<proteinExistence type="predicted"/>
<dbReference type="Proteomes" id="UP000220836">
    <property type="component" value="Unassembled WGS sequence"/>
</dbReference>
<evidence type="ECO:0000313" key="3">
    <source>
        <dbReference type="Proteomes" id="UP000220836"/>
    </source>
</evidence>
<dbReference type="RefSeq" id="WP_245910998.1">
    <property type="nucleotide sequence ID" value="NZ_FXYH01000019.1"/>
</dbReference>
<sequence>MGLRSLAFMFAAAFALAGCETQKAGPDSTPEQAAQSAYRHDGPPALTLYTMINNNSGAGAHTSLMINANQRVVFDPAGTVRLKAVPELNDVLYGVTPKVKDFYERAHARNTFHVRIQRVEVPMEVAMQAIRLAQKAGPVASAQCASSTSQILKQLPGFEGVNSTWFPNKLADQVAKVPGVSERVLRENDDDDKQVAIAEFEAKQADR</sequence>
<dbReference type="AlphaFoldDB" id="A0A238L1G0"/>
<gene>
    <name evidence="2" type="ORF">PEV8663_04016</name>
</gene>
<organism evidence="2 3">
    <name type="scientific">Pelagimonas varians</name>
    <dbReference type="NCBI Taxonomy" id="696760"/>
    <lineage>
        <taxon>Bacteria</taxon>
        <taxon>Pseudomonadati</taxon>
        <taxon>Pseudomonadota</taxon>
        <taxon>Alphaproteobacteria</taxon>
        <taxon>Rhodobacterales</taxon>
        <taxon>Roseobacteraceae</taxon>
        <taxon>Pelagimonas</taxon>
    </lineage>
</organism>
<dbReference type="PROSITE" id="PS51257">
    <property type="entry name" value="PROKAR_LIPOPROTEIN"/>
    <property type="match status" value="1"/>
</dbReference>
<keyword evidence="1" id="KW-0732">Signal</keyword>
<feature type="signal peptide" evidence="1">
    <location>
        <begin position="1"/>
        <end position="17"/>
    </location>
</feature>